<evidence type="ECO:0000313" key="2">
    <source>
        <dbReference type="EMBL" id="KAH7304046.1"/>
    </source>
</evidence>
<evidence type="ECO:0000313" key="3">
    <source>
        <dbReference type="Proteomes" id="UP000813444"/>
    </source>
</evidence>
<evidence type="ECO:0000256" key="1">
    <source>
        <dbReference type="SAM" id="MobiDB-lite"/>
    </source>
</evidence>
<protein>
    <submittedName>
        <fullName evidence="2">Uncharacterized protein</fullName>
    </submittedName>
</protein>
<keyword evidence="3" id="KW-1185">Reference proteome</keyword>
<reference evidence="2" key="1">
    <citation type="journal article" date="2021" name="Nat. Commun.">
        <title>Genetic determinants of endophytism in the Arabidopsis root mycobiome.</title>
        <authorList>
            <person name="Mesny F."/>
            <person name="Miyauchi S."/>
            <person name="Thiergart T."/>
            <person name="Pickel B."/>
            <person name="Atanasova L."/>
            <person name="Karlsson M."/>
            <person name="Huettel B."/>
            <person name="Barry K.W."/>
            <person name="Haridas S."/>
            <person name="Chen C."/>
            <person name="Bauer D."/>
            <person name="Andreopoulos W."/>
            <person name="Pangilinan J."/>
            <person name="LaButti K."/>
            <person name="Riley R."/>
            <person name="Lipzen A."/>
            <person name="Clum A."/>
            <person name="Drula E."/>
            <person name="Henrissat B."/>
            <person name="Kohler A."/>
            <person name="Grigoriev I.V."/>
            <person name="Martin F.M."/>
            <person name="Hacquard S."/>
        </authorList>
    </citation>
    <scope>NUCLEOTIDE SEQUENCE</scope>
    <source>
        <strain evidence="2">MPI-CAGE-CH-0235</strain>
    </source>
</reference>
<accession>A0A8K0SC10</accession>
<dbReference type="Proteomes" id="UP000813444">
    <property type="component" value="Unassembled WGS sequence"/>
</dbReference>
<dbReference type="OrthoDB" id="5421247at2759"/>
<sequence length="323" mass="35066">MANPTDARRQARSAPTVSQMEQAALHVLRLIRDTPGLENTKLAVIGDLAVCKYLPKYDAVASIDFVISKSSSPGRVRKDIVGHPMSPLVDKSGDVYYRHASGWEVEVKLIPDWVCPFLPAAARAVRHDVTTIPYISLQDLIVFKVDACGLRESTASKRREACEAAALLALASEHSPCVMEASKLEKIQQDLSDIVEFCSPEHNKSWWQMSLGMQPDKRRSAQEILSDISDDAFSPPSTPASSISRSSSYTSANSSHSASSSISSISSPDKNGRPRKMSMTGNPTLRHKRHTSSTGGPTLDAAMRNLGIARPNSPGVALTDRIN</sequence>
<name>A0A8K0SC10_9HYPO</name>
<proteinExistence type="predicted"/>
<organism evidence="2 3">
    <name type="scientific">Stachybotrys elegans</name>
    <dbReference type="NCBI Taxonomy" id="80388"/>
    <lineage>
        <taxon>Eukaryota</taxon>
        <taxon>Fungi</taxon>
        <taxon>Dikarya</taxon>
        <taxon>Ascomycota</taxon>
        <taxon>Pezizomycotina</taxon>
        <taxon>Sordariomycetes</taxon>
        <taxon>Hypocreomycetidae</taxon>
        <taxon>Hypocreales</taxon>
        <taxon>Stachybotryaceae</taxon>
        <taxon>Stachybotrys</taxon>
    </lineage>
</organism>
<dbReference type="AlphaFoldDB" id="A0A8K0SC10"/>
<gene>
    <name evidence="2" type="ORF">B0I35DRAFT_363856</name>
</gene>
<dbReference type="EMBL" id="JAGPNK010000026">
    <property type="protein sequence ID" value="KAH7304046.1"/>
    <property type="molecule type" value="Genomic_DNA"/>
</dbReference>
<comment type="caution">
    <text evidence="2">The sequence shown here is derived from an EMBL/GenBank/DDBJ whole genome shotgun (WGS) entry which is preliminary data.</text>
</comment>
<feature type="compositionally biased region" description="Low complexity" evidence="1">
    <location>
        <begin position="239"/>
        <end position="267"/>
    </location>
</feature>
<feature type="region of interest" description="Disordered" evidence="1">
    <location>
        <begin position="228"/>
        <end position="301"/>
    </location>
</feature>